<dbReference type="InterPro" id="IPR032675">
    <property type="entry name" value="LRR_dom_sf"/>
</dbReference>
<gene>
    <name evidence="2" type="ORF">TCAP_00873</name>
</gene>
<dbReference type="Gene3D" id="3.80.10.10">
    <property type="entry name" value="Ribonuclease Inhibitor"/>
    <property type="match status" value="1"/>
</dbReference>
<proteinExistence type="predicted"/>
<feature type="compositionally biased region" description="Basic and acidic residues" evidence="1">
    <location>
        <begin position="572"/>
        <end position="584"/>
    </location>
</feature>
<dbReference type="AlphaFoldDB" id="A0A2K3QNW1"/>
<dbReference type="EMBL" id="NRSZ01000142">
    <property type="protein sequence ID" value="PNY29211.1"/>
    <property type="molecule type" value="Genomic_DNA"/>
</dbReference>
<evidence type="ECO:0000256" key="1">
    <source>
        <dbReference type="SAM" id="MobiDB-lite"/>
    </source>
</evidence>
<organism evidence="2 3">
    <name type="scientific">Tolypocladium capitatum</name>
    <dbReference type="NCBI Taxonomy" id="45235"/>
    <lineage>
        <taxon>Eukaryota</taxon>
        <taxon>Fungi</taxon>
        <taxon>Dikarya</taxon>
        <taxon>Ascomycota</taxon>
        <taxon>Pezizomycotina</taxon>
        <taxon>Sordariomycetes</taxon>
        <taxon>Hypocreomycetidae</taxon>
        <taxon>Hypocreales</taxon>
        <taxon>Ophiocordycipitaceae</taxon>
        <taxon>Tolypocladium</taxon>
    </lineage>
</organism>
<dbReference type="STRING" id="45235.A0A2K3QNW1"/>
<feature type="compositionally biased region" description="Basic and acidic residues" evidence="1">
    <location>
        <begin position="613"/>
        <end position="624"/>
    </location>
</feature>
<dbReference type="SUPFAM" id="SSF52047">
    <property type="entry name" value="RNI-like"/>
    <property type="match status" value="1"/>
</dbReference>
<dbReference type="OrthoDB" id="5213490at2759"/>
<protein>
    <submittedName>
        <fullName evidence="2">Leucine rich repeat domain containing protein</fullName>
    </submittedName>
</protein>
<feature type="region of interest" description="Disordered" evidence="1">
    <location>
        <begin position="572"/>
        <end position="624"/>
    </location>
</feature>
<reference evidence="2 3" key="1">
    <citation type="submission" date="2017-08" db="EMBL/GenBank/DDBJ databases">
        <title>Harnessing the power of phylogenomics to disentangle the directionality and signatures of interkingdom host jumping in the parasitic fungal genus Tolypocladium.</title>
        <authorList>
            <person name="Quandt C.A."/>
            <person name="Patterson W."/>
            <person name="Spatafora J.W."/>
        </authorList>
    </citation>
    <scope>NUCLEOTIDE SEQUENCE [LARGE SCALE GENOMIC DNA]</scope>
    <source>
        <strain evidence="2 3">CBS 113982</strain>
    </source>
</reference>
<dbReference type="Proteomes" id="UP000236621">
    <property type="component" value="Unassembled WGS sequence"/>
</dbReference>
<comment type="caution">
    <text evidence="2">The sequence shown here is derived from an EMBL/GenBank/DDBJ whole genome shotgun (WGS) entry which is preliminary data.</text>
</comment>
<accession>A0A2K3QNW1</accession>
<sequence>MDSLPSYRQATTTPDWLGLVAPYVRFADYRSLCLVSRRSWLIFAPRLWADLFAAARLSGLDPGDDLTWWFDFVFHRLGRVAPSTRALVRVLDARCFAKVAYHFVSYHDHQSLVQTFKRALELLPNVYSILLDGQADLDPGFLIGSLPSSPEHCPRMLSIADCPFHLPNALFASPCLQRLVYLDASRVPGSVLSLLQPTLLPDLRMLKVRGREIDDSTLHALVRAFLTRLWSLDLSDNNITDAAVQKLRDCCISPAQLRSGAHFGVEGNVVPLSQGTPEHGRFFAVEESQWSGTFSHPERHFVDAPVYMANAGPLEFRALRSSGTSPVRRDSTESSARVLSKDDTDLEVDAFRTSRGITHLRLSNTKVSSFGLQKLLRISSGHLEDLACDSMHLLPASSPGAKLWWPESANLHGILGAAHLFRPVFSCNLGVLRIHHSLVTHVPTLEVDGLSTMARIYLAETSILRRVDAAYPQAFVPDMNPRLASLTLTCIPRRSSGPLATRLIDFIKSLSIQERAIQDAAVGASSSWRGPGLLQGLRHLALEFEPDPMEDGFYAPEELGAGDLMNGGEKRFSFFDDGRTERRQPAAAASRHRARKASHSSAVANDASTSGSGRDRESVTHDGEWNGQPFSFPVWTGPAPGSNEVLDEYRRLVVDDGIRDGAGPATPSQIAAGAPDKSYVCHAAWCAAVMPRELKAPARADLAAMGDVLGELRAYRLAGRAKYSELQKRAGDGGLHVPLGEPHFFWTGALKVSTKERPDASPSRWR</sequence>
<keyword evidence="3" id="KW-1185">Reference proteome</keyword>
<evidence type="ECO:0000313" key="2">
    <source>
        <dbReference type="EMBL" id="PNY29211.1"/>
    </source>
</evidence>
<evidence type="ECO:0000313" key="3">
    <source>
        <dbReference type="Proteomes" id="UP000236621"/>
    </source>
</evidence>
<name>A0A2K3QNW1_9HYPO</name>